<feature type="transmembrane region" description="Helical" evidence="1">
    <location>
        <begin position="108"/>
        <end position="130"/>
    </location>
</feature>
<evidence type="ECO:0000313" key="4">
    <source>
        <dbReference type="Proteomes" id="UP000824037"/>
    </source>
</evidence>
<reference evidence="3" key="2">
    <citation type="submission" date="2021-04" db="EMBL/GenBank/DDBJ databases">
        <authorList>
            <person name="Gilroy R."/>
        </authorList>
    </citation>
    <scope>NUCLEOTIDE SEQUENCE</scope>
    <source>
        <strain evidence="3">ChiGjej4B4-7305</strain>
    </source>
</reference>
<feature type="non-terminal residue" evidence="3">
    <location>
        <position position="1"/>
    </location>
</feature>
<comment type="caution">
    <text evidence="3">The sequence shown here is derived from an EMBL/GenBank/DDBJ whole genome shotgun (WGS) entry which is preliminary data.</text>
</comment>
<feature type="transmembrane region" description="Helical" evidence="1">
    <location>
        <begin position="214"/>
        <end position="234"/>
    </location>
</feature>
<dbReference type="EMBL" id="DXBY01000286">
    <property type="protein sequence ID" value="HIZ37428.1"/>
    <property type="molecule type" value="Genomic_DNA"/>
</dbReference>
<keyword evidence="3" id="KW-0645">Protease</keyword>
<dbReference type="Proteomes" id="UP000824037">
    <property type="component" value="Unassembled WGS sequence"/>
</dbReference>
<feature type="transmembrane region" description="Helical" evidence="1">
    <location>
        <begin position="265"/>
        <end position="284"/>
    </location>
</feature>
<keyword evidence="1" id="KW-0472">Membrane</keyword>
<reference evidence="3" key="1">
    <citation type="journal article" date="2021" name="PeerJ">
        <title>Extensive microbial diversity within the chicken gut microbiome revealed by metagenomics and culture.</title>
        <authorList>
            <person name="Gilroy R."/>
            <person name="Ravi A."/>
            <person name="Getino M."/>
            <person name="Pursley I."/>
            <person name="Horton D.L."/>
            <person name="Alikhan N.F."/>
            <person name="Baker D."/>
            <person name="Gharbi K."/>
            <person name="Hall N."/>
            <person name="Watson M."/>
            <person name="Adriaenssens E.M."/>
            <person name="Foster-Nyarko E."/>
            <person name="Jarju S."/>
            <person name="Secka A."/>
            <person name="Antonio M."/>
            <person name="Oren A."/>
            <person name="Chaudhuri R.R."/>
            <person name="La Ragione R."/>
            <person name="Hildebrand F."/>
            <person name="Pallen M.J."/>
        </authorList>
    </citation>
    <scope>NUCLEOTIDE SEQUENCE</scope>
    <source>
        <strain evidence="3">ChiGjej4B4-7305</strain>
    </source>
</reference>
<evidence type="ECO:0000259" key="2">
    <source>
        <dbReference type="Pfam" id="PF02517"/>
    </source>
</evidence>
<dbReference type="GO" id="GO:0008237">
    <property type="term" value="F:metallopeptidase activity"/>
    <property type="evidence" value="ECO:0007669"/>
    <property type="project" value="UniProtKB-KW"/>
</dbReference>
<feature type="transmembrane region" description="Helical" evidence="1">
    <location>
        <begin position="41"/>
        <end position="63"/>
    </location>
</feature>
<keyword evidence="1" id="KW-0812">Transmembrane</keyword>
<feature type="transmembrane region" description="Helical" evidence="1">
    <location>
        <begin position="241"/>
        <end position="259"/>
    </location>
</feature>
<dbReference type="Pfam" id="PF02517">
    <property type="entry name" value="Rce1-like"/>
    <property type="match status" value="1"/>
</dbReference>
<feature type="transmembrane region" description="Helical" evidence="1">
    <location>
        <begin position="142"/>
        <end position="163"/>
    </location>
</feature>
<gene>
    <name evidence="3" type="ORF">H9815_16755</name>
</gene>
<name>A0A9D2EH85_9MICO</name>
<protein>
    <submittedName>
        <fullName evidence="3">CPBP family intramembrane metalloprotease</fullName>
    </submittedName>
</protein>
<dbReference type="PANTHER" id="PTHR35797:SF1">
    <property type="entry name" value="PROTEASE"/>
    <property type="match status" value="1"/>
</dbReference>
<keyword evidence="3" id="KW-0482">Metalloprotease</keyword>
<dbReference type="InterPro" id="IPR003675">
    <property type="entry name" value="Rce1/LyrA-like_dom"/>
</dbReference>
<dbReference type="PANTHER" id="PTHR35797">
    <property type="entry name" value="PROTEASE-RELATED"/>
    <property type="match status" value="1"/>
</dbReference>
<keyword evidence="3" id="KW-0378">Hydrolase</keyword>
<evidence type="ECO:0000313" key="3">
    <source>
        <dbReference type="EMBL" id="HIZ37428.1"/>
    </source>
</evidence>
<feature type="transmembrane region" description="Helical" evidence="1">
    <location>
        <begin position="184"/>
        <end position="208"/>
    </location>
</feature>
<sequence>PYRLVTARPLSPSGDIAFAGAMTATPAVPAPRSSATHPARLSGFLALTFAISWLSWATALLLGGDLTSPVVFAFFALGGAGPSLAALSYRLRGIGSPRMARGGSTARWLPVAIACAAAPAVLAAVLAPVFGAPALTGAEPAAVLAENGGLLVFLATSAFAGPLSEEFGWRGYLQPRLRTRFSPLATALVLGTIWALWHTPLFLLAGTWQSGLGLGQGLGFLVAMVPMSLTYWFVSERLRGGVPGAVVFHLVGNVMLTLLPFTALASGVVFLATVLVIALVVLLLPGSGARSSARLVPWPGRTGVRTEVKGASGATTSRSSRG</sequence>
<dbReference type="InterPro" id="IPR042150">
    <property type="entry name" value="MmRce1-like"/>
</dbReference>
<accession>A0A9D2EH85</accession>
<organism evidence="3 4">
    <name type="scientific">Candidatus Ruania gallistercoris</name>
    <dbReference type="NCBI Taxonomy" id="2838746"/>
    <lineage>
        <taxon>Bacteria</taxon>
        <taxon>Bacillati</taxon>
        <taxon>Actinomycetota</taxon>
        <taxon>Actinomycetes</taxon>
        <taxon>Micrococcales</taxon>
        <taxon>Ruaniaceae</taxon>
        <taxon>Ruania</taxon>
    </lineage>
</organism>
<feature type="transmembrane region" description="Helical" evidence="1">
    <location>
        <begin position="69"/>
        <end position="87"/>
    </location>
</feature>
<feature type="domain" description="CAAX prenyl protease 2/Lysostaphin resistance protein A-like" evidence="2">
    <location>
        <begin position="149"/>
        <end position="255"/>
    </location>
</feature>
<proteinExistence type="predicted"/>
<keyword evidence="1" id="KW-1133">Transmembrane helix</keyword>
<dbReference type="AlphaFoldDB" id="A0A9D2EH85"/>
<dbReference type="GO" id="GO:0080120">
    <property type="term" value="P:CAAX-box protein maturation"/>
    <property type="evidence" value="ECO:0007669"/>
    <property type="project" value="UniProtKB-ARBA"/>
</dbReference>
<evidence type="ECO:0000256" key="1">
    <source>
        <dbReference type="SAM" id="Phobius"/>
    </source>
</evidence>
<dbReference type="GO" id="GO:0004175">
    <property type="term" value="F:endopeptidase activity"/>
    <property type="evidence" value="ECO:0007669"/>
    <property type="project" value="UniProtKB-ARBA"/>
</dbReference>